<feature type="region of interest" description="Disordered" evidence="1">
    <location>
        <begin position="176"/>
        <end position="208"/>
    </location>
</feature>
<dbReference type="Gene3D" id="3.30.70.1070">
    <property type="entry name" value="Sporulation related repeat"/>
    <property type="match status" value="1"/>
</dbReference>
<keyword evidence="2" id="KW-0812">Transmembrane</keyword>
<accession>A0A4R5EZB7</accession>
<dbReference type="GO" id="GO:0042834">
    <property type="term" value="F:peptidoglycan binding"/>
    <property type="evidence" value="ECO:0007669"/>
    <property type="project" value="InterPro"/>
</dbReference>
<keyword evidence="2" id="KW-1133">Transmembrane helix</keyword>
<proteinExistence type="predicted"/>
<evidence type="ECO:0000256" key="1">
    <source>
        <dbReference type="SAM" id="MobiDB-lite"/>
    </source>
</evidence>
<name>A0A4R5EZB7_9RHOB</name>
<gene>
    <name evidence="4" type="ORF">E1B25_05445</name>
</gene>
<dbReference type="InterPro" id="IPR007730">
    <property type="entry name" value="SPOR-like_dom"/>
</dbReference>
<dbReference type="OrthoDB" id="8479416at2"/>
<dbReference type="RefSeq" id="WP_132827668.1">
    <property type="nucleotide sequence ID" value="NZ_SMFP01000002.1"/>
</dbReference>
<organism evidence="4 5">
    <name type="scientific">Antarcticimicrobium sediminis</name>
    <dbReference type="NCBI Taxonomy" id="2546227"/>
    <lineage>
        <taxon>Bacteria</taxon>
        <taxon>Pseudomonadati</taxon>
        <taxon>Pseudomonadota</taxon>
        <taxon>Alphaproteobacteria</taxon>
        <taxon>Rhodobacterales</taxon>
        <taxon>Paracoccaceae</taxon>
        <taxon>Antarcticimicrobium</taxon>
    </lineage>
</organism>
<dbReference type="Proteomes" id="UP000294662">
    <property type="component" value="Unassembled WGS sequence"/>
</dbReference>
<feature type="transmembrane region" description="Helical" evidence="2">
    <location>
        <begin position="45"/>
        <end position="65"/>
    </location>
</feature>
<protein>
    <submittedName>
        <fullName evidence="4">SPOR domain-containing protein</fullName>
    </submittedName>
</protein>
<keyword evidence="5" id="KW-1185">Reference proteome</keyword>
<dbReference type="AlphaFoldDB" id="A0A4R5EZB7"/>
<reference evidence="4 5" key="1">
    <citation type="submission" date="2019-03" db="EMBL/GenBank/DDBJ databases">
        <authorList>
            <person name="Zhang S."/>
        </authorList>
    </citation>
    <scope>NUCLEOTIDE SEQUENCE [LARGE SCALE GENOMIC DNA]</scope>
    <source>
        <strain evidence="4 5">S4J41</strain>
    </source>
</reference>
<feature type="domain" description="SPOR" evidence="3">
    <location>
        <begin position="266"/>
        <end position="351"/>
    </location>
</feature>
<dbReference type="EMBL" id="SMFP01000002">
    <property type="protein sequence ID" value="TDE40393.1"/>
    <property type="molecule type" value="Genomic_DNA"/>
</dbReference>
<dbReference type="PROSITE" id="PS51724">
    <property type="entry name" value="SPOR"/>
    <property type="match status" value="1"/>
</dbReference>
<feature type="compositionally biased region" description="Polar residues" evidence="1">
    <location>
        <begin position="190"/>
        <end position="200"/>
    </location>
</feature>
<evidence type="ECO:0000313" key="5">
    <source>
        <dbReference type="Proteomes" id="UP000294662"/>
    </source>
</evidence>
<dbReference type="InterPro" id="IPR036680">
    <property type="entry name" value="SPOR-like_sf"/>
</dbReference>
<evidence type="ECO:0000256" key="2">
    <source>
        <dbReference type="SAM" id="Phobius"/>
    </source>
</evidence>
<sequence length="351" mass="36704">MAEIEYTYGVYGSELYADDAAPQPDAPAASVQTQDRDAGTLGRTVNIAGALASLALVIGVGVWGYKLMMRDVSGVPVVRALAGPMRALPDEPGGQPADHQGLAVNAVAAGGAATPPADRLALAPRPVRLADEDVPMGDLGAVATRASLDSGAIASFRDGNVDALVKDLTRDAAPLEQPLADKIEQPEPLTGSSAQGTQDRASMEETEIATETAQPAVLAGPGLRRSLRPQVRPAQFETASAMNADVLAALSAAQDAVASVDVEADNVPQGARLAQLGAFDSPDLARAEWERLNTRFGDYLDDKQRVIQKASSGGRVFYRLRAMGFDDLSDARRFCSALVAENADCIPVTVR</sequence>
<dbReference type="Pfam" id="PF05036">
    <property type="entry name" value="SPOR"/>
    <property type="match status" value="1"/>
</dbReference>
<evidence type="ECO:0000313" key="4">
    <source>
        <dbReference type="EMBL" id="TDE40393.1"/>
    </source>
</evidence>
<keyword evidence="2" id="KW-0472">Membrane</keyword>
<evidence type="ECO:0000259" key="3">
    <source>
        <dbReference type="PROSITE" id="PS51724"/>
    </source>
</evidence>
<comment type="caution">
    <text evidence="4">The sequence shown here is derived from an EMBL/GenBank/DDBJ whole genome shotgun (WGS) entry which is preliminary data.</text>
</comment>